<reference evidence="6 7" key="1">
    <citation type="submission" date="2016-10" db="EMBL/GenBank/DDBJ databases">
        <title>Draft genome sequence of Coniochaeta ligniaria NRRL30616, a lignocellulolytic fungus for bioabatement of inhibitors in plant biomass hydrolysates.</title>
        <authorList>
            <consortium name="DOE Joint Genome Institute"/>
            <person name="Jimenez D.J."/>
            <person name="Hector R.E."/>
            <person name="Riley R."/>
            <person name="Sun H."/>
            <person name="Grigoriev I.V."/>
            <person name="Van Elsas J.D."/>
            <person name="Nichols N.N."/>
        </authorList>
    </citation>
    <scope>NUCLEOTIDE SEQUENCE [LARGE SCALE GENOMIC DNA]</scope>
    <source>
        <strain evidence="6 7">NRRL 30616</strain>
    </source>
</reference>
<protein>
    <recommendedName>
        <fullName evidence="4">Altered inheritance of mitochondria protein 11</fullName>
    </recommendedName>
</protein>
<dbReference type="AlphaFoldDB" id="A0A1J7IUK1"/>
<name>A0A1J7IUK1_9PEZI</name>
<evidence type="ECO:0000256" key="1">
    <source>
        <dbReference type="ARBA" id="ARBA00022692"/>
    </source>
</evidence>
<organism evidence="6 7">
    <name type="scientific">Coniochaeta ligniaria NRRL 30616</name>
    <dbReference type="NCBI Taxonomy" id="1408157"/>
    <lineage>
        <taxon>Eukaryota</taxon>
        <taxon>Fungi</taxon>
        <taxon>Dikarya</taxon>
        <taxon>Ascomycota</taxon>
        <taxon>Pezizomycotina</taxon>
        <taxon>Sordariomycetes</taxon>
        <taxon>Sordariomycetidae</taxon>
        <taxon>Coniochaetales</taxon>
        <taxon>Coniochaetaceae</taxon>
        <taxon>Coniochaeta</taxon>
    </lineage>
</organism>
<dbReference type="GO" id="GO:0016020">
    <property type="term" value="C:membrane"/>
    <property type="evidence" value="ECO:0007669"/>
    <property type="project" value="UniProtKB-SubCell"/>
</dbReference>
<evidence type="ECO:0000313" key="6">
    <source>
        <dbReference type="EMBL" id="OIW30851.1"/>
    </source>
</evidence>
<dbReference type="GO" id="GO:0005739">
    <property type="term" value="C:mitochondrion"/>
    <property type="evidence" value="ECO:0007669"/>
    <property type="project" value="TreeGrafter"/>
</dbReference>
<keyword evidence="3" id="KW-0472">Membrane</keyword>
<dbReference type="PANTHER" id="PTHR39136">
    <property type="entry name" value="ALTERED INHERITANCE OF MITOCHONDRIA PROTEIN 11"/>
    <property type="match status" value="1"/>
</dbReference>
<evidence type="ECO:0000256" key="3">
    <source>
        <dbReference type="ARBA" id="ARBA00023136"/>
    </source>
</evidence>
<feature type="region of interest" description="Disordered" evidence="5">
    <location>
        <begin position="1"/>
        <end position="56"/>
    </location>
</feature>
<gene>
    <name evidence="4" type="primary">AIM11</name>
    <name evidence="6" type="ORF">CONLIGDRAFT_630765</name>
</gene>
<comment type="similarity">
    <text evidence="4">Belongs to the AIM11 family.</text>
</comment>
<feature type="compositionally biased region" description="Pro residues" evidence="5">
    <location>
        <begin position="14"/>
        <end position="36"/>
    </location>
</feature>
<comment type="subcellular location">
    <subcellularLocation>
        <location evidence="4">Membrane</location>
        <topology evidence="4">Multi-pass membrane protein</topology>
    </subcellularLocation>
</comment>
<accession>A0A1J7IUK1</accession>
<dbReference type="PANTHER" id="PTHR39136:SF1">
    <property type="entry name" value="ALTERED INHERITANCE OF MITOCHONDRIA PROTEIN 11"/>
    <property type="match status" value="1"/>
</dbReference>
<dbReference type="InParanoid" id="A0A1J7IUK1"/>
<evidence type="ECO:0000256" key="4">
    <source>
        <dbReference type="RuleBase" id="RU367098"/>
    </source>
</evidence>
<dbReference type="InterPro" id="IPR038814">
    <property type="entry name" value="AIM11"/>
</dbReference>
<proteinExistence type="inferred from homology"/>
<dbReference type="EMBL" id="KV875096">
    <property type="protein sequence ID" value="OIW30851.1"/>
    <property type="molecule type" value="Genomic_DNA"/>
</dbReference>
<dbReference type="Proteomes" id="UP000182658">
    <property type="component" value="Unassembled WGS sequence"/>
</dbReference>
<keyword evidence="7" id="KW-1185">Reference proteome</keyword>
<dbReference type="STRING" id="1408157.A0A1J7IUK1"/>
<sequence>MISSWIASLWGPASKPPPAPTSTTTLPPPPSPPPPQTRQQDSLPPAASPQLPPHSMFTPRSAKQLSLFFAGAAFLGLTTAVTRRSVARKIQSALPRFYQPSYLGEGTKVESAEGTLFALEALSLATLNTFSFGIMATGGLAWAFDISSIEDLRARARKHRRGGTGEKDQDAEDTIEEWMASVLGKEGDDKEDRDAKEWMAKLLVKAKDKQEAEGRKGTEE</sequence>
<evidence type="ECO:0000313" key="7">
    <source>
        <dbReference type="Proteomes" id="UP000182658"/>
    </source>
</evidence>
<evidence type="ECO:0000256" key="5">
    <source>
        <dbReference type="SAM" id="MobiDB-lite"/>
    </source>
</evidence>
<keyword evidence="2" id="KW-1133">Transmembrane helix</keyword>
<evidence type="ECO:0000256" key="2">
    <source>
        <dbReference type="ARBA" id="ARBA00022989"/>
    </source>
</evidence>
<dbReference type="OrthoDB" id="3558022at2759"/>
<keyword evidence="1" id="KW-0812">Transmembrane</keyword>